<dbReference type="AlphaFoldDB" id="A0A9W7CAI6"/>
<evidence type="ECO:0000256" key="2">
    <source>
        <dbReference type="ARBA" id="ARBA00008010"/>
    </source>
</evidence>
<evidence type="ECO:0000256" key="9">
    <source>
        <dbReference type="ARBA" id="ARBA00023242"/>
    </source>
</evidence>
<comment type="subunit">
    <text evidence="11">Component of the MCM2-7 complex.</text>
</comment>
<keyword evidence="7 10" id="KW-0067">ATP-binding</keyword>
<protein>
    <recommendedName>
        <fullName evidence="11">DNA replication licensing factor MCM3</fullName>
        <ecNumber evidence="11">3.6.4.12</ecNumber>
    </recommendedName>
</protein>
<dbReference type="InterPro" id="IPR008046">
    <property type="entry name" value="Mcm3"/>
</dbReference>
<feature type="region of interest" description="Disordered" evidence="12">
    <location>
        <begin position="686"/>
        <end position="734"/>
    </location>
</feature>
<feature type="compositionally biased region" description="Basic and acidic residues" evidence="12">
    <location>
        <begin position="703"/>
        <end position="714"/>
    </location>
</feature>
<evidence type="ECO:0000256" key="11">
    <source>
        <dbReference type="RuleBase" id="RU368061"/>
    </source>
</evidence>
<dbReference type="PANTHER" id="PTHR11630">
    <property type="entry name" value="DNA REPLICATION LICENSING FACTOR MCM FAMILY MEMBER"/>
    <property type="match status" value="1"/>
</dbReference>
<sequence length="796" mass="87799">MAKSYAALKADFVEHLQHEAFDYKSSINKSVDGFFAANTKGSKTMAAPKSPRVLISLNHLRSLDPTLVNQMMRNPMPYIRALRDAVNDLAEEDSDKFKASEAKVEVGFEGSFGQLHVSPRGLRSSCLRSLVCVEGIVTKCSAVRPKVTKSVHYCEKTGQTTDKIYRDATSLELGLPRIDRDGTEMQDTILSITNAVYPTKDKENNPLETEYGLCQYEDFQTITIQEMPERAPMGQLPRSVDVIVSNDLVDQVKPGDRIQTMGVFRALGSNATNETSGIFRTVVVANNMRVLGQDVATLKLDADDIKAIKAVGKRNDVLKVLARSIAPSIYGHEHIKKALALQLLGGCEKNLENGTHIRGDINILMVGDPSTAKSQVLRTALQIAPLAISTTGRGSSGVGLTAAVTSDEETGDRRLEAGAMVLADRGLVCIDEFDKMSEADRVAIHEVMEQQTVTIAKAGLHASLNARCSVLAAANPVYGQYDKNRRPQDNIGLPDSLLSRFDLLFVVLDQLDPANDRRISAHVLKGHRYRKPGTDMAPEPLQSVAAESDDEDDDEKKTVVWQRSHHSTQSSQMDEGGGENGTGDDHESDVLSQDFLRKYIFYAKRKCKPEMTEESREYIANRYAEMRSKQDDKTLPVTARSLETIIRLSSAHSKCRLSTTVEVSDCEAAMDILSFALYHEEDSEKKRKAEKALEDSEQDGEQDSERESQRQKLSEEEEPSAPINPPPVPSAPLVDPYDLFVSTLESILTRNEGQADVSEIVDETGLDSDKVADFLAKLSEENKVMVDADSDTVIRL</sequence>
<dbReference type="Gene3D" id="3.30.1640.10">
    <property type="entry name" value="mini-chromosome maintenance (MCM) complex, chain A, domain 1"/>
    <property type="match status" value="1"/>
</dbReference>
<dbReference type="GO" id="GO:0042555">
    <property type="term" value="C:MCM complex"/>
    <property type="evidence" value="ECO:0007669"/>
    <property type="project" value="UniProtKB-UniRule"/>
</dbReference>
<dbReference type="Pfam" id="PF00493">
    <property type="entry name" value="MCM"/>
    <property type="match status" value="1"/>
</dbReference>
<keyword evidence="5 11" id="KW-0378">Hydrolase</keyword>
<name>A0A9W7CAI6_9STRA</name>
<organism evidence="14 15">
    <name type="scientific">Triparma verrucosa</name>
    <dbReference type="NCBI Taxonomy" id="1606542"/>
    <lineage>
        <taxon>Eukaryota</taxon>
        <taxon>Sar</taxon>
        <taxon>Stramenopiles</taxon>
        <taxon>Ochrophyta</taxon>
        <taxon>Bolidophyceae</taxon>
        <taxon>Parmales</taxon>
        <taxon>Triparmaceae</taxon>
        <taxon>Triparma</taxon>
    </lineage>
</organism>
<dbReference type="InterPro" id="IPR027925">
    <property type="entry name" value="MCM_N"/>
</dbReference>
<evidence type="ECO:0000256" key="10">
    <source>
        <dbReference type="RuleBase" id="RU004070"/>
    </source>
</evidence>
<dbReference type="InterPro" id="IPR001208">
    <property type="entry name" value="MCM_dom"/>
</dbReference>
<comment type="catalytic activity">
    <reaction evidence="11">
        <text>ATP + H2O = ADP + phosphate + H(+)</text>
        <dbReference type="Rhea" id="RHEA:13065"/>
        <dbReference type="ChEBI" id="CHEBI:15377"/>
        <dbReference type="ChEBI" id="CHEBI:15378"/>
        <dbReference type="ChEBI" id="CHEBI:30616"/>
        <dbReference type="ChEBI" id="CHEBI:43474"/>
        <dbReference type="ChEBI" id="CHEBI:456216"/>
        <dbReference type="EC" id="3.6.4.12"/>
    </reaction>
</comment>
<keyword evidence="6 11" id="KW-0347">Helicase</keyword>
<keyword evidence="9 11" id="KW-0539">Nucleus</keyword>
<dbReference type="InterPro" id="IPR027417">
    <property type="entry name" value="P-loop_NTPase"/>
</dbReference>
<evidence type="ECO:0000256" key="7">
    <source>
        <dbReference type="ARBA" id="ARBA00022840"/>
    </source>
</evidence>
<dbReference type="InterPro" id="IPR033762">
    <property type="entry name" value="MCM_OB"/>
</dbReference>
<dbReference type="PROSITE" id="PS50051">
    <property type="entry name" value="MCM_2"/>
    <property type="match status" value="1"/>
</dbReference>
<reference evidence="15" key="1">
    <citation type="journal article" date="2023" name="Commun. Biol.">
        <title>Genome analysis of Parmales, the sister group of diatoms, reveals the evolutionary specialization of diatoms from phago-mixotrophs to photoautotrophs.</title>
        <authorList>
            <person name="Ban H."/>
            <person name="Sato S."/>
            <person name="Yoshikawa S."/>
            <person name="Yamada K."/>
            <person name="Nakamura Y."/>
            <person name="Ichinomiya M."/>
            <person name="Sato N."/>
            <person name="Blanc-Mathieu R."/>
            <person name="Endo H."/>
            <person name="Kuwata A."/>
            <person name="Ogata H."/>
        </authorList>
    </citation>
    <scope>NUCLEOTIDE SEQUENCE [LARGE SCALE GENOMIC DNA]</scope>
    <source>
        <strain evidence="15">NIES 3699</strain>
    </source>
</reference>
<dbReference type="InterPro" id="IPR003593">
    <property type="entry name" value="AAA+_ATPase"/>
</dbReference>
<dbReference type="GO" id="GO:0016787">
    <property type="term" value="F:hydrolase activity"/>
    <property type="evidence" value="ECO:0007669"/>
    <property type="project" value="UniProtKB-KW"/>
</dbReference>
<keyword evidence="15" id="KW-1185">Reference proteome</keyword>
<accession>A0A9W7CAI6</accession>
<dbReference type="GO" id="GO:0003697">
    <property type="term" value="F:single-stranded DNA binding"/>
    <property type="evidence" value="ECO:0007669"/>
    <property type="project" value="TreeGrafter"/>
</dbReference>
<keyword evidence="8 10" id="KW-0238">DNA-binding</keyword>
<dbReference type="GO" id="GO:0006271">
    <property type="term" value="P:DNA strand elongation involved in DNA replication"/>
    <property type="evidence" value="ECO:0007669"/>
    <property type="project" value="TreeGrafter"/>
</dbReference>
<dbReference type="Proteomes" id="UP001165160">
    <property type="component" value="Unassembled WGS sequence"/>
</dbReference>
<dbReference type="Pfam" id="PF17207">
    <property type="entry name" value="MCM_OB"/>
    <property type="match status" value="1"/>
</dbReference>
<comment type="function">
    <text evidence="11">Acts as component of the MCM2-7 complex (MCM complex) which is the replicative helicase essential for 'once per cell cycle' DNA replication initiation and elongation in eukaryotic cells. The active ATPase sites in the MCM2-7 ring are formed through the interaction surfaces of two neighboring subunits such that a critical structure of a conserved arginine finger motif is provided in trans relative to the ATP-binding site of the Walker A box of the adjacent subunit. The six ATPase active sites, however, are likely to contribute differentially to the complex helicase activity.</text>
</comment>
<dbReference type="Pfam" id="PF17855">
    <property type="entry name" value="MCM_lid"/>
    <property type="match status" value="1"/>
</dbReference>
<feature type="domain" description="MCM C-terminal AAA(+) ATPase" evidence="13">
    <location>
        <begin position="317"/>
        <end position="523"/>
    </location>
</feature>
<dbReference type="EMBL" id="BRXX01000293">
    <property type="protein sequence ID" value="GMI02992.1"/>
    <property type="molecule type" value="Genomic_DNA"/>
</dbReference>
<dbReference type="Gene3D" id="2.40.50.140">
    <property type="entry name" value="Nucleic acid-binding proteins"/>
    <property type="match status" value="1"/>
</dbReference>
<dbReference type="PANTHER" id="PTHR11630:SF46">
    <property type="entry name" value="DNA REPLICATION LICENSING FACTOR MCM3-RELATED"/>
    <property type="match status" value="1"/>
</dbReference>
<dbReference type="EC" id="3.6.4.12" evidence="11"/>
<dbReference type="InterPro" id="IPR031327">
    <property type="entry name" value="MCM"/>
</dbReference>
<dbReference type="InterPro" id="IPR012340">
    <property type="entry name" value="NA-bd_OB-fold"/>
</dbReference>
<dbReference type="GO" id="GO:0017116">
    <property type="term" value="F:single-stranded DNA helicase activity"/>
    <property type="evidence" value="ECO:0007669"/>
    <property type="project" value="TreeGrafter"/>
</dbReference>
<evidence type="ECO:0000256" key="8">
    <source>
        <dbReference type="ARBA" id="ARBA00023125"/>
    </source>
</evidence>
<comment type="subcellular location">
    <subcellularLocation>
        <location evidence="1 11">Nucleus</location>
    </subcellularLocation>
</comment>
<evidence type="ECO:0000256" key="5">
    <source>
        <dbReference type="ARBA" id="ARBA00022801"/>
    </source>
</evidence>
<evidence type="ECO:0000256" key="12">
    <source>
        <dbReference type="SAM" id="MobiDB-lite"/>
    </source>
</evidence>
<dbReference type="SUPFAM" id="SSF52540">
    <property type="entry name" value="P-loop containing nucleoside triphosphate hydrolases"/>
    <property type="match status" value="1"/>
</dbReference>
<dbReference type="SMART" id="SM00382">
    <property type="entry name" value="AAA"/>
    <property type="match status" value="1"/>
</dbReference>
<dbReference type="Gene3D" id="3.40.50.300">
    <property type="entry name" value="P-loop containing nucleotide triphosphate hydrolases"/>
    <property type="match status" value="1"/>
</dbReference>
<dbReference type="InterPro" id="IPR041562">
    <property type="entry name" value="MCM_lid"/>
</dbReference>
<gene>
    <name evidence="14" type="ORF">TrVE_jg9723</name>
</gene>
<evidence type="ECO:0000256" key="4">
    <source>
        <dbReference type="ARBA" id="ARBA00022741"/>
    </source>
</evidence>
<dbReference type="Gene3D" id="2.20.28.10">
    <property type="match status" value="1"/>
</dbReference>
<dbReference type="GO" id="GO:0005634">
    <property type="term" value="C:nucleus"/>
    <property type="evidence" value="ECO:0007669"/>
    <property type="project" value="UniProtKB-SubCell"/>
</dbReference>
<comment type="caution">
    <text evidence="14">The sequence shown here is derived from an EMBL/GenBank/DDBJ whole genome shotgun (WGS) entry which is preliminary data.</text>
</comment>
<evidence type="ECO:0000313" key="14">
    <source>
        <dbReference type="EMBL" id="GMI02992.1"/>
    </source>
</evidence>
<dbReference type="GO" id="GO:1902975">
    <property type="term" value="P:mitotic DNA replication initiation"/>
    <property type="evidence" value="ECO:0007669"/>
    <property type="project" value="TreeGrafter"/>
</dbReference>
<proteinExistence type="inferred from homology"/>
<dbReference type="PRINTS" id="PR01659">
    <property type="entry name" value="MCMPROTEIN3"/>
</dbReference>
<feature type="region of interest" description="Disordered" evidence="12">
    <location>
        <begin position="544"/>
        <end position="588"/>
    </location>
</feature>
<dbReference type="PRINTS" id="PR01657">
    <property type="entry name" value="MCMFAMILY"/>
</dbReference>
<dbReference type="GO" id="GO:0005524">
    <property type="term" value="F:ATP binding"/>
    <property type="evidence" value="ECO:0007669"/>
    <property type="project" value="UniProtKB-UniRule"/>
</dbReference>
<dbReference type="Pfam" id="PF14551">
    <property type="entry name" value="MCM_N"/>
    <property type="match status" value="1"/>
</dbReference>
<evidence type="ECO:0000259" key="13">
    <source>
        <dbReference type="PROSITE" id="PS50051"/>
    </source>
</evidence>
<dbReference type="SMART" id="SM00350">
    <property type="entry name" value="MCM"/>
    <property type="match status" value="1"/>
</dbReference>
<dbReference type="GO" id="GO:0000727">
    <property type="term" value="P:double-strand break repair via break-induced replication"/>
    <property type="evidence" value="ECO:0007669"/>
    <property type="project" value="TreeGrafter"/>
</dbReference>
<evidence type="ECO:0000313" key="15">
    <source>
        <dbReference type="Proteomes" id="UP001165160"/>
    </source>
</evidence>
<dbReference type="SUPFAM" id="SSF50249">
    <property type="entry name" value="Nucleic acid-binding proteins"/>
    <property type="match status" value="1"/>
</dbReference>
<evidence type="ECO:0000256" key="3">
    <source>
        <dbReference type="ARBA" id="ARBA00022705"/>
    </source>
</evidence>
<evidence type="ECO:0000256" key="1">
    <source>
        <dbReference type="ARBA" id="ARBA00004123"/>
    </source>
</evidence>
<keyword evidence="4 10" id="KW-0547">Nucleotide-binding</keyword>
<evidence type="ECO:0000256" key="6">
    <source>
        <dbReference type="ARBA" id="ARBA00022806"/>
    </source>
</evidence>
<comment type="similarity">
    <text evidence="2 10">Belongs to the MCM family.</text>
</comment>
<keyword evidence="3 11" id="KW-0235">DNA replication</keyword>